<keyword evidence="4" id="KW-1185">Reference proteome</keyword>
<organism evidence="3 4">
    <name type="scientific">Pseudovirgaria hyperparasitica</name>
    <dbReference type="NCBI Taxonomy" id="470096"/>
    <lineage>
        <taxon>Eukaryota</taxon>
        <taxon>Fungi</taxon>
        <taxon>Dikarya</taxon>
        <taxon>Ascomycota</taxon>
        <taxon>Pezizomycotina</taxon>
        <taxon>Dothideomycetes</taxon>
        <taxon>Dothideomycetes incertae sedis</taxon>
        <taxon>Acrospermales</taxon>
        <taxon>Acrospermaceae</taxon>
        <taxon>Pseudovirgaria</taxon>
    </lineage>
</organism>
<dbReference type="InterPro" id="IPR052833">
    <property type="entry name" value="Telomeric_DNA-bd_trans-reg"/>
</dbReference>
<evidence type="ECO:0000259" key="2">
    <source>
        <dbReference type="PROSITE" id="PS50090"/>
    </source>
</evidence>
<dbReference type="Gene3D" id="1.10.10.60">
    <property type="entry name" value="Homeodomain-like"/>
    <property type="match status" value="1"/>
</dbReference>
<gene>
    <name evidence="3" type="ORF">EJ05DRAFT_497553</name>
</gene>
<evidence type="ECO:0000313" key="3">
    <source>
        <dbReference type="EMBL" id="KAF2760982.1"/>
    </source>
</evidence>
<dbReference type="CDD" id="cd11660">
    <property type="entry name" value="SANT_TRF"/>
    <property type="match status" value="1"/>
</dbReference>
<name>A0A6A6WDS9_9PEZI</name>
<feature type="domain" description="Myb-like" evidence="2">
    <location>
        <begin position="740"/>
        <end position="799"/>
    </location>
</feature>
<feature type="compositionally biased region" description="Polar residues" evidence="1">
    <location>
        <begin position="701"/>
        <end position="720"/>
    </location>
</feature>
<dbReference type="RefSeq" id="XP_033603433.1">
    <property type="nucleotide sequence ID" value="XM_033746547.1"/>
</dbReference>
<feature type="region of interest" description="Disordered" evidence="1">
    <location>
        <begin position="586"/>
        <end position="750"/>
    </location>
</feature>
<evidence type="ECO:0000256" key="1">
    <source>
        <dbReference type="SAM" id="MobiDB-lite"/>
    </source>
</evidence>
<dbReference type="PANTHER" id="PTHR47807:SF1">
    <property type="entry name" value="PROTEIN TBF1"/>
    <property type="match status" value="1"/>
</dbReference>
<feature type="region of interest" description="Disordered" evidence="1">
    <location>
        <begin position="1"/>
        <end position="83"/>
    </location>
</feature>
<dbReference type="InterPro" id="IPR009057">
    <property type="entry name" value="Homeodomain-like_sf"/>
</dbReference>
<feature type="compositionally biased region" description="Polar residues" evidence="1">
    <location>
        <begin position="623"/>
        <end position="639"/>
    </location>
</feature>
<dbReference type="SMART" id="SM00717">
    <property type="entry name" value="SANT"/>
    <property type="match status" value="1"/>
</dbReference>
<dbReference type="SUPFAM" id="SSF46689">
    <property type="entry name" value="Homeodomain-like"/>
    <property type="match status" value="1"/>
</dbReference>
<dbReference type="GO" id="GO:0010833">
    <property type="term" value="P:telomere maintenance via telomere lengthening"/>
    <property type="evidence" value="ECO:0007669"/>
    <property type="project" value="TreeGrafter"/>
</dbReference>
<feature type="compositionally biased region" description="Polar residues" evidence="1">
    <location>
        <begin position="588"/>
        <end position="597"/>
    </location>
</feature>
<dbReference type="Proteomes" id="UP000799437">
    <property type="component" value="Unassembled WGS sequence"/>
</dbReference>
<protein>
    <recommendedName>
        <fullName evidence="2">Myb-like domain-containing protein</fullName>
    </recommendedName>
</protein>
<dbReference type="PROSITE" id="PS50090">
    <property type="entry name" value="MYB_LIKE"/>
    <property type="match status" value="1"/>
</dbReference>
<dbReference type="InterPro" id="IPR001005">
    <property type="entry name" value="SANT/Myb"/>
</dbReference>
<dbReference type="OrthoDB" id="5398572at2759"/>
<sequence length="835" mass="93578">MADRRNSRASSRSRVTTQPTQASSTAQSPTSRGSRRSARITASQERESQRTLYSKPRNTRATSVDSNGSRISALSRGARKGAQKAKVEELATVLEDAPSHGEEEEQYIADHEAAELSDEHAVPLRTSGDTALDTSLGVLSQISGTTAYSHVEAQELDSEQMLDELDGLYSNSKRFLKRFAPADADADVIRDLHSDLLAKDNNIRRTFDRIWQALEPSLTVYLGSQKKYISTTSVLRSLFSIDAPGDFSRKIAGIQNRPDPVLFLANLAMFIRTILPSTSEEPVSWERLLHMDTDFPKLFLSGFAKPNVGRTSGYSNNLRPTFSLALEIRTQMAIQHLKRLQDEGQDVEALVSSLDDIFYARRPDGSIDVKGWDVDGLGSQTEIQPQFRDKIEARHERLKKLLYDATNASGEVEFDQLGNVFTWLDFLGIVVAWVQDRASEIESVMSLYSDVSSMEAKLREEIKEFAAQAKARRKSRRSHGAHSVHIGGIEALKNFTAEDFADLKDPNEQDLVDKTAPIVEIEHIDHLDDAVPDFSNTIDVSEEDDIDELPSVEQITRRSAATASINATQSTRRRLLEIEKLKKGKENLASSATQHNRASARGRLIDVQSGAEPVEWGADGFEPTQSSEAGPSYTQATQTSRKRQRDEDDEDPTEDEGFQNDNRVVDTERRRQLHSRKRYAVQDFSSERPQPSSSKIRETGRNTPASPQTWPAQRASQLPIASQDLAKRQARENVAAKKKTQTRGKNPWTAEEEQRLVESIGLYGCNWAVIRDLLDDQTGARIFKGRDNISIKDKARNLKMMFIKSYRMMPENFDQISLGTRLEGILIDQGFNPHP</sequence>
<dbReference type="PANTHER" id="PTHR47807">
    <property type="entry name" value="PROTEIN TBF1"/>
    <property type="match status" value="1"/>
</dbReference>
<reference evidence="3" key="1">
    <citation type="journal article" date="2020" name="Stud. Mycol.">
        <title>101 Dothideomycetes genomes: a test case for predicting lifestyles and emergence of pathogens.</title>
        <authorList>
            <person name="Haridas S."/>
            <person name="Albert R."/>
            <person name="Binder M."/>
            <person name="Bloem J."/>
            <person name="Labutti K."/>
            <person name="Salamov A."/>
            <person name="Andreopoulos B."/>
            <person name="Baker S."/>
            <person name="Barry K."/>
            <person name="Bills G."/>
            <person name="Bluhm B."/>
            <person name="Cannon C."/>
            <person name="Castanera R."/>
            <person name="Culley D."/>
            <person name="Daum C."/>
            <person name="Ezra D."/>
            <person name="Gonzalez J."/>
            <person name="Henrissat B."/>
            <person name="Kuo A."/>
            <person name="Liang C."/>
            <person name="Lipzen A."/>
            <person name="Lutzoni F."/>
            <person name="Magnuson J."/>
            <person name="Mondo S."/>
            <person name="Nolan M."/>
            <person name="Ohm R."/>
            <person name="Pangilinan J."/>
            <person name="Park H.-J."/>
            <person name="Ramirez L."/>
            <person name="Alfaro M."/>
            <person name="Sun H."/>
            <person name="Tritt A."/>
            <person name="Yoshinaga Y."/>
            <person name="Zwiers L.-H."/>
            <person name="Turgeon B."/>
            <person name="Goodwin S."/>
            <person name="Spatafora J."/>
            <person name="Crous P."/>
            <person name="Grigoriev I."/>
        </authorList>
    </citation>
    <scope>NUCLEOTIDE SEQUENCE</scope>
    <source>
        <strain evidence="3">CBS 121739</strain>
    </source>
</reference>
<evidence type="ECO:0000313" key="4">
    <source>
        <dbReference type="Proteomes" id="UP000799437"/>
    </source>
</evidence>
<dbReference type="AlphaFoldDB" id="A0A6A6WDS9"/>
<dbReference type="GeneID" id="54487601"/>
<feature type="compositionally biased region" description="Basic and acidic residues" evidence="1">
    <location>
        <begin position="725"/>
        <end position="735"/>
    </location>
</feature>
<feature type="compositionally biased region" description="Low complexity" evidence="1">
    <location>
        <begin position="8"/>
        <end position="31"/>
    </location>
</feature>
<dbReference type="GO" id="GO:0003691">
    <property type="term" value="F:double-stranded telomeric DNA binding"/>
    <property type="evidence" value="ECO:0007669"/>
    <property type="project" value="TreeGrafter"/>
</dbReference>
<accession>A0A6A6WDS9</accession>
<feature type="compositionally biased region" description="Acidic residues" evidence="1">
    <location>
        <begin position="647"/>
        <end position="658"/>
    </location>
</feature>
<feature type="compositionally biased region" description="Polar residues" evidence="1">
    <location>
        <begin position="59"/>
        <end position="72"/>
    </location>
</feature>
<feature type="compositionally biased region" description="Polar residues" evidence="1">
    <location>
        <begin position="683"/>
        <end position="694"/>
    </location>
</feature>
<proteinExistence type="predicted"/>
<dbReference type="EMBL" id="ML996567">
    <property type="protein sequence ID" value="KAF2760982.1"/>
    <property type="molecule type" value="Genomic_DNA"/>
</dbReference>